<keyword evidence="2" id="KW-1185">Reference proteome</keyword>
<proteinExistence type="predicted"/>
<protein>
    <submittedName>
        <fullName evidence="1">Uncharacterized protein</fullName>
    </submittedName>
</protein>
<gene>
    <name evidence="1" type="ORF">Patl1_01317</name>
</gene>
<dbReference type="EMBL" id="CM047897">
    <property type="protein sequence ID" value="KAJ0111520.1"/>
    <property type="molecule type" value="Genomic_DNA"/>
</dbReference>
<name>A0ACC1C6P9_9ROSI</name>
<accession>A0ACC1C6P9</accession>
<reference evidence="2" key="1">
    <citation type="journal article" date="2023" name="G3 (Bethesda)">
        <title>Genome assembly and association tests identify interacting loci associated with vigor, precocity, and sex in interspecific pistachio rootstocks.</title>
        <authorList>
            <person name="Palmer W."/>
            <person name="Jacygrad E."/>
            <person name="Sagayaradj S."/>
            <person name="Cavanaugh K."/>
            <person name="Han R."/>
            <person name="Bertier L."/>
            <person name="Beede B."/>
            <person name="Kafkas S."/>
            <person name="Golino D."/>
            <person name="Preece J."/>
            <person name="Michelmore R."/>
        </authorList>
    </citation>
    <scope>NUCLEOTIDE SEQUENCE [LARGE SCALE GENOMIC DNA]</scope>
</reference>
<organism evidence="1 2">
    <name type="scientific">Pistacia atlantica</name>
    <dbReference type="NCBI Taxonomy" id="434234"/>
    <lineage>
        <taxon>Eukaryota</taxon>
        <taxon>Viridiplantae</taxon>
        <taxon>Streptophyta</taxon>
        <taxon>Embryophyta</taxon>
        <taxon>Tracheophyta</taxon>
        <taxon>Spermatophyta</taxon>
        <taxon>Magnoliopsida</taxon>
        <taxon>eudicotyledons</taxon>
        <taxon>Gunneridae</taxon>
        <taxon>Pentapetalae</taxon>
        <taxon>rosids</taxon>
        <taxon>malvids</taxon>
        <taxon>Sapindales</taxon>
        <taxon>Anacardiaceae</taxon>
        <taxon>Pistacia</taxon>
    </lineage>
</organism>
<evidence type="ECO:0000313" key="2">
    <source>
        <dbReference type="Proteomes" id="UP001164250"/>
    </source>
</evidence>
<comment type="caution">
    <text evidence="1">The sequence shown here is derived from an EMBL/GenBank/DDBJ whole genome shotgun (WGS) entry which is preliminary data.</text>
</comment>
<evidence type="ECO:0000313" key="1">
    <source>
        <dbReference type="EMBL" id="KAJ0111520.1"/>
    </source>
</evidence>
<sequence length="236" mass="27001">MELMAKLRQQNTLDWTRQESLFLIQGKKVVESQIQEGHRSISAFGPTRMNPSGIQSHHTVNSVGVNRGSVQCQKRWSNILVDFKKIKTMGISDEGRGVLAMPAVPLALLTTIIDAEERAEKRKQMERRVPTRQLLARCTFQIQGKEKCPESSKCTGSTSQERWKRRRLSLCVSEDKNMGDRLIMVLERNNSMLNAQLEAHNINCQLDRDQRKEHLDSMITTVNKLTDALLRIANKF</sequence>
<dbReference type="Proteomes" id="UP001164250">
    <property type="component" value="Chromosome 1"/>
</dbReference>